<feature type="compositionally biased region" description="Basic and acidic residues" evidence="1">
    <location>
        <begin position="76"/>
        <end position="91"/>
    </location>
</feature>
<keyword evidence="3" id="KW-1185">Reference proteome</keyword>
<evidence type="ECO:0000256" key="1">
    <source>
        <dbReference type="SAM" id="MobiDB-lite"/>
    </source>
</evidence>
<dbReference type="EMBL" id="JBBNAF010000002">
    <property type="protein sequence ID" value="KAK9162554.1"/>
    <property type="molecule type" value="Genomic_DNA"/>
</dbReference>
<proteinExistence type="predicted"/>
<dbReference type="Proteomes" id="UP001420932">
    <property type="component" value="Unassembled WGS sequence"/>
</dbReference>
<evidence type="ECO:0000313" key="3">
    <source>
        <dbReference type="Proteomes" id="UP001420932"/>
    </source>
</evidence>
<sequence length="115" mass="11843">MRADQIRIHNVNAAATTKSCNGGAWVELVCKGGGSGGFAGGSGVGRRATVGAARESAPAIGGVCSSTAKWRRGRAAKREAVTREVNEEIGRTRAKQRRSSASGGGEKGADGWMQR</sequence>
<dbReference type="AlphaFoldDB" id="A0AAP0L544"/>
<evidence type="ECO:0000313" key="2">
    <source>
        <dbReference type="EMBL" id="KAK9162554.1"/>
    </source>
</evidence>
<reference evidence="2 3" key="1">
    <citation type="submission" date="2024-01" db="EMBL/GenBank/DDBJ databases">
        <title>Genome assemblies of Stephania.</title>
        <authorList>
            <person name="Yang L."/>
        </authorList>
    </citation>
    <scope>NUCLEOTIDE SEQUENCE [LARGE SCALE GENOMIC DNA]</scope>
    <source>
        <strain evidence="2">YNDBR</strain>
        <tissue evidence="2">Leaf</tissue>
    </source>
</reference>
<accession>A0AAP0L544</accession>
<protein>
    <submittedName>
        <fullName evidence="2">Uncharacterized protein</fullName>
    </submittedName>
</protein>
<feature type="region of interest" description="Disordered" evidence="1">
    <location>
        <begin position="75"/>
        <end position="115"/>
    </location>
</feature>
<organism evidence="2 3">
    <name type="scientific">Stephania yunnanensis</name>
    <dbReference type="NCBI Taxonomy" id="152371"/>
    <lineage>
        <taxon>Eukaryota</taxon>
        <taxon>Viridiplantae</taxon>
        <taxon>Streptophyta</taxon>
        <taxon>Embryophyta</taxon>
        <taxon>Tracheophyta</taxon>
        <taxon>Spermatophyta</taxon>
        <taxon>Magnoliopsida</taxon>
        <taxon>Ranunculales</taxon>
        <taxon>Menispermaceae</taxon>
        <taxon>Menispermoideae</taxon>
        <taxon>Cissampelideae</taxon>
        <taxon>Stephania</taxon>
    </lineage>
</organism>
<comment type="caution">
    <text evidence="2">The sequence shown here is derived from an EMBL/GenBank/DDBJ whole genome shotgun (WGS) entry which is preliminary data.</text>
</comment>
<gene>
    <name evidence="2" type="ORF">Syun_003456</name>
</gene>
<name>A0AAP0L544_9MAGN</name>